<sequence length="272" mass="30870">MNTGEYNKLGSAIEEVSRGQLGRWECYKQRLFFLVLALLVATVIWALILSTLLSSASSKIRVLLSHQDLLRTNGSVTKAQLQTTLAEFKDTQAKLMEQESILKELQERVTQDLAKASRDRENIRSELFQALEAVKRQNSSCEQCPPSWLLFQGSCYYFSETQATWDTAQSYCGGQGAHLVIVRGLNEQGFLSQHTRGRGYWLGLRAVRHLNKIQGYRWVDGASLDFSHWNSGEPNDSRGHEDCIMMLHSGLWNDAPCTNERDGWICEKRSSC</sequence>
<keyword evidence="4" id="KW-1133">Transmembrane helix</keyword>
<protein>
    <submittedName>
        <fullName evidence="7">C-type lectin domain family 4 member G isoform X2</fullName>
    </submittedName>
</protein>
<dbReference type="PROSITE" id="PS50041">
    <property type="entry name" value="C_TYPE_LECTIN_2"/>
    <property type="match status" value="1"/>
</dbReference>
<feature type="transmembrane region" description="Helical" evidence="4">
    <location>
        <begin position="31"/>
        <end position="53"/>
    </location>
</feature>
<evidence type="ECO:0000256" key="3">
    <source>
        <dbReference type="SAM" id="Coils"/>
    </source>
</evidence>
<feature type="domain" description="C-type lectin" evidence="5">
    <location>
        <begin position="151"/>
        <end position="261"/>
    </location>
</feature>
<keyword evidence="3" id="KW-0175">Coiled coil</keyword>
<dbReference type="InterPro" id="IPR001304">
    <property type="entry name" value="C-type_lectin-like"/>
</dbReference>
<dbReference type="PROSITE" id="PS00615">
    <property type="entry name" value="C_TYPE_LECTIN_1"/>
    <property type="match status" value="1"/>
</dbReference>
<gene>
    <name evidence="7" type="primary">Clec4g</name>
</gene>
<dbReference type="CTD" id="339390"/>
<keyword evidence="1" id="KW-0430">Lectin</keyword>
<dbReference type="RefSeq" id="XP_029336667.1">
    <property type="nucleotide sequence ID" value="XM_029480807.1"/>
</dbReference>
<evidence type="ECO:0000256" key="1">
    <source>
        <dbReference type="ARBA" id="ARBA00022734"/>
    </source>
</evidence>
<evidence type="ECO:0000256" key="4">
    <source>
        <dbReference type="SAM" id="Phobius"/>
    </source>
</evidence>
<dbReference type="Proteomes" id="UP000515126">
    <property type="component" value="Chromosome 8"/>
</dbReference>
<reference evidence="7" key="1">
    <citation type="submission" date="2025-08" db="UniProtKB">
        <authorList>
            <consortium name="RefSeq"/>
        </authorList>
    </citation>
    <scope>IDENTIFICATION</scope>
</reference>
<dbReference type="Pfam" id="PF00059">
    <property type="entry name" value="Lectin_C"/>
    <property type="match status" value="1"/>
</dbReference>
<dbReference type="GeneID" id="110300433"/>
<dbReference type="InterPro" id="IPR018378">
    <property type="entry name" value="C-type_lectin_CS"/>
</dbReference>
<dbReference type="Gene3D" id="3.10.100.10">
    <property type="entry name" value="Mannose-Binding Protein A, subunit A"/>
    <property type="match status" value="1"/>
</dbReference>
<evidence type="ECO:0000313" key="6">
    <source>
        <dbReference type="Proteomes" id="UP000515126"/>
    </source>
</evidence>
<evidence type="ECO:0000256" key="2">
    <source>
        <dbReference type="ARBA" id="ARBA00023157"/>
    </source>
</evidence>
<keyword evidence="2" id="KW-1015">Disulfide bond</keyword>
<dbReference type="InterPro" id="IPR016186">
    <property type="entry name" value="C-type_lectin-like/link_sf"/>
</dbReference>
<organism evidence="6 7">
    <name type="scientific">Mus caroli</name>
    <name type="common">Ryukyu mouse</name>
    <name type="synonym">Ricefield mouse</name>
    <dbReference type="NCBI Taxonomy" id="10089"/>
    <lineage>
        <taxon>Eukaryota</taxon>
        <taxon>Metazoa</taxon>
        <taxon>Chordata</taxon>
        <taxon>Craniata</taxon>
        <taxon>Vertebrata</taxon>
        <taxon>Euteleostomi</taxon>
        <taxon>Mammalia</taxon>
        <taxon>Eutheria</taxon>
        <taxon>Euarchontoglires</taxon>
        <taxon>Glires</taxon>
        <taxon>Rodentia</taxon>
        <taxon>Myomorpha</taxon>
        <taxon>Muroidea</taxon>
        <taxon>Muridae</taxon>
        <taxon>Murinae</taxon>
        <taxon>Mus</taxon>
        <taxon>Mus</taxon>
    </lineage>
</organism>
<accession>A0A6P7R7U0</accession>
<feature type="coiled-coil region" evidence="3">
    <location>
        <begin position="78"/>
        <end position="126"/>
    </location>
</feature>
<evidence type="ECO:0000259" key="5">
    <source>
        <dbReference type="PROSITE" id="PS50041"/>
    </source>
</evidence>
<dbReference type="AlphaFoldDB" id="A0A6P7R7U0"/>
<keyword evidence="6" id="KW-1185">Reference proteome</keyword>
<proteinExistence type="predicted"/>
<dbReference type="PANTHER" id="PTHR22803">
    <property type="entry name" value="MANNOSE, PHOSPHOLIPASE, LECTIN RECEPTOR RELATED"/>
    <property type="match status" value="1"/>
</dbReference>
<keyword evidence="4" id="KW-0472">Membrane</keyword>
<evidence type="ECO:0000313" key="7">
    <source>
        <dbReference type="RefSeq" id="XP_029336667.1"/>
    </source>
</evidence>
<dbReference type="InterPro" id="IPR050111">
    <property type="entry name" value="C-type_lectin/snaclec_domain"/>
</dbReference>
<dbReference type="GO" id="GO:0030246">
    <property type="term" value="F:carbohydrate binding"/>
    <property type="evidence" value="ECO:0007669"/>
    <property type="project" value="UniProtKB-KW"/>
</dbReference>
<name>A0A6P7R7U0_MUSCR</name>
<dbReference type="InterPro" id="IPR016187">
    <property type="entry name" value="CTDL_fold"/>
</dbReference>
<keyword evidence="4" id="KW-0812">Transmembrane</keyword>
<dbReference type="SMART" id="SM00034">
    <property type="entry name" value="CLECT"/>
    <property type="match status" value="1"/>
</dbReference>
<dbReference type="SUPFAM" id="SSF56436">
    <property type="entry name" value="C-type lectin-like"/>
    <property type="match status" value="1"/>
</dbReference>